<feature type="binding site" evidence="7">
    <location>
        <position position="184"/>
    </location>
    <ligand>
        <name>L-aspartate</name>
        <dbReference type="ChEBI" id="CHEBI:29991"/>
    </ligand>
</feature>
<dbReference type="InterPro" id="IPR004524">
    <property type="entry name" value="Asp-tRNA-ligase_1"/>
</dbReference>
<dbReference type="PROSITE" id="PS50862">
    <property type="entry name" value="AA_TRNA_LIGASE_II"/>
    <property type="match status" value="1"/>
</dbReference>
<evidence type="ECO:0000256" key="3">
    <source>
        <dbReference type="ARBA" id="ARBA00022741"/>
    </source>
</evidence>
<comment type="caution">
    <text evidence="9">The sequence shown here is derived from an EMBL/GenBank/DDBJ whole genome shotgun (WGS) entry which is preliminary data.</text>
</comment>
<dbReference type="SUPFAM" id="SSF50249">
    <property type="entry name" value="Nucleic acid-binding proteins"/>
    <property type="match status" value="1"/>
</dbReference>
<feature type="binding site" evidence="7">
    <location>
        <begin position="543"/>
        <end position="546"/>
    </location>
    <ligand>
        <name>ATP</name>
        <dbReference type="ChEBI" id="CHEBI:30616"/>
    </ligand>
</feature>
<dbReference type="GO" id="GO:0003676">
    <property type="term" value="F:nucleic acid binding"/>
    <property type="evidence" value="ECO:0007669"/>
    <property type="project" value="InterPro"/>
</dbReference>
<dbReference type="InterPro" id="IPR002312">
    <property type="entry name" value="Asp/Asn-tRNA-synth_IIb"/>
</dbReference>
<keyword evidence="6 7" id="KW-0030">Aminoacyl-tRNA synthetase</keyword>
<dbReference type="SUPFAM" id="SSF55261">
    <property type="entry name" value="GAD domain-like"/>
    <property type="match status" value="1"/>
</dbReference>
<dbReference type="InterPro" id="IPR047089">
    <property type="entry name" value="Asp-tRNA-ligase_1_N"/>
</dbReference>
<sequence length="596" mass="67598">MANSDRNGELWTRTDYCGELRARDAGRRVVLAGWVQRVRDIGSLVFVDLRDRTGLVQLVVRSDRPELLERTKKLRGESVIQVRGLVNKREPEAINRELPTGEIEVEIEGLALLNQAETPPFVISDPPQASEELRLKYRYLDLRRPSMQRNVILRHRAALLTRNFLSERGFLEIETPFLTKSTPEGARDYLVPSRIHHGKFYALPQSPQQFKQILMVSGFDRYFQIVRCFRDEDLRADRQPEFTQIDIEMSFIRREELFDIIEELMVEFFALGGYRASRPFLKLSYDEAMNRYGSDKPDLRDEIAIEDLTEIGRTSGSELLGGIIQKGGVLKGLLVKGGGSFSRSRLDKLQEEAKSLGAGGLIWIKKAEGGLKSSLKLEQAKLQAIWQALKAEDPDLGLLVAAENATTVKVLGEFRKNFILEKIKDGRLDKSRLAFCWVTDFPLFEWSEEEQKIVSMHHPFTSPNPDDLAYLETDPFKVKALAYDLVLNGYEVGGGSIRIHQPEIQAKIFKILGLTPDQTREKFGYFLEALTYGAPPHGGIALGFDRLVMLLCGEESIREVIPFPKTTSALCLMTGSPSEVDPRQLEELGLEILRKK</sequence>
<feature type="region of interest" description="Aspartate" evidence="7">
    <location>
        <begin position="208"/>
        <end position="211"/>
    </location>
</feature>
<evidence type="ECO:0000313" key="10">
    <source>
        <dbReference type="Proteomes" id="UP000257323"/>
    </source>
</evidence>
<comment type="caution">
    <text evidence="7">Lacks conserved residue(s) required for the propagation of feature annotation.</text>
</comment>
<keyword evidence="3 7" id="KW-0547">Nucleotide-binding</keyword>
<dbReference type="AlphaFoldDB" id="A0A3E2BNY2"/>
<reference evidence="9 10" key="1">
    <citation type="submission" date="2018-08" db="EMBL/GenBank/DDBJ databases">
        <title>Genome analysis of the thermophilic bacterium of the candidate phylum Aminicenantes from deep subsurface aquifer revealed its physiology and ecological role.</title>
        <authorList>
            <person name="Kadnikov V.V."/>
            <person name="Mardanov A.V."/>
            <person name="Beletsky A.V."/>
            <person name="Karnachuk O.V."/>
            <person name="Ravin N.V."/>
        </authorList>
    </citation>
    <scope>NUCLEOTIDE SEQUENCE [LARGE SCALE GENOMIC DNA]</scope>
    <source>
        <strain evidence="9">BY38</strain>
    </source>
</reference>
<evidence type="ECO:0000259" key="8">
    <source>
        <dbReference type="PROSITE" id="PS50862"/>
    </source>
</evidence>
<dbReference type="Gene3D" id="2.40.50.140">
    <property type="entry name" value="Nucleic acid-binding proteins"/>
    <property type="match status" value="1"/>
</dbReference>
<evidence type="ECO:0000256" key="5">
    <source>
        <dbReference type="ARBA" id="ARBA00022917"/>
    </source>
</evidence>
<protein>
    <recommendedName>
        <fullName evidence="7">Aspartate--tRNA ligase</fullName>
        <ecNumber evidence="7">6.1.1.12</ecNumber>
    </recommendedName>
    <alternativeName>
        <fullName evidence="7">Aspartyl-tRNA synthetase</fullName>
        <shortName evidence="7">AspRS</shortName>
    </alternativeName>
</protein>
<feature type="binding site" evidence="7">
    <location>
        <position position="239"/>
    </location>
    <ligand>
        <name>ATP</name>
        <dbReference type="ChEBI" id="CHEBI:30616"/>
    </ligand>
</feature>
<dbReference type="NCBIfam" id="TIGR00459">
    <property type="entry name" value="aspS_bact"/>
    <property type="match status" value="1"/>
</dbReference>
<dbReference type="EMBL" id="QUAH01000004">
    <property type="protein sequence ID" value="RFT16362.1"/>
    <property type="molecule type" value="Genomic_DNA"/>
</dbReference>
<dbReference type="InterPro" id="IPR012340">
    <property type="entry name" value="NA-bd_OB-fold"/>
</dbReference>
<evidence type="ECO:0000256" key="4">
    <source>
        <dbReference type="ARBA" id="ARBA00022840"/>
    </source>
</evidence>
<dbReference type="PRINTS" id="PR01042">
    <property type="entry name" value="TRNASYNTHASP"/>
</dbReference>
<dbReference type="InterPro" id="IPR047090">
    <property type="entry name" value="AspRS_core"/>
</dbReference>
<dbReference type="Pfam" id="PF00152">
    <property type="entry name" value="tRNA-synt_2"/>
    <property type="match status" value="1"/>
</dbReference>
<dbReference type="InterPro" id="IPR045864">
    <property type="entry name" value="aa-tRNA-synth_II/BPL/LPL"/>
</dbReference>
<dbReference type="EC" id="6.1.1.12" evidence="7"/>
<comment type="subunit">
    <text evidence="7">Homodimer.</text>
</comment>
<dbReference type="Pfam" id="PF02938">
    <property type="entry name" value="GAD"/>
    <property type="match status" value="1"/>
</dbReference>
<organism evidence="9 10">
    <name type="scientific">Candidatus Saccharicenans subterraneus</name>
    <dbReference type="NCBI Taxonomy" id="2508984"/>
    <lineage>
        <taxon>Bacteria</taxon>
        <taxon>Candidatus Aminicenantota</taxon>
        <taxon>Candidatus Aminicenantia</taxon>
        <taxon>Candidatus Aminicenantales</taxon>
        <taxon>Candidatus Saccharicenantaceae</taxon>
        <taxon>Candidatus Saccharicenans</taxon>
    </lineage>
</organism>
<comment type="similarity">
    <text evidence="1 7">Belongs to the class-II aminoacyl-tRNA synthetase family. Type 1 subfamily.</text>
</comment>
<feature type="binding site" evidence="7">
    <location>
        <begin position="230"/>
        <end position="232"/>
    </location>
    <ligand>
        <name>ATP</name>
        <dbReference type="ChEBI" id="CHEBI:30616"/>
    </ligand>
</feature>
<feature type="binding site" evidence="7">
    <location>
        <position position="230"/>
    </location>
    <ligand>
        <name>L-aspartate</name>
        <dbReference type="ChEBI" id="CHEBI:29991"/>
    </ligand>
</feature>
<dbReference type="InterPro" id="IPR004364">
    <property type="entry name" value="Aa-tRNA-synt_II"/>
</dbReference>
<dbReference type="NCBIfam" id="NF001750">
    <property type="entry name" value="PRK00476.1"/>
    <property type="match status" value="1"/>
</dbReference>
<dbReference type="PANTHER" id="PTHR22594:SF5">
    <property type="entry name" value="ASPARTATE--TRNA LIGASE, MITOCHONDRIAL"/>
    <property type="match status" value="1"/>
</dbReference>
<dbReference type="InterPro" id="IPR004365">
    <property type="entry name" value="NA-bd_OB_tRNA"/>
</dbReference>
<dbReference type="Gene3D" id="3.30.930.10">
    <property type="entry name" value="Bira Bifunctional Protein, Domain 2"/>
    <property type="match status" value="1"/>
</dbReference>
<dbReference type="Gene3D" id="3.30.1360.30">
    <property type="entry name" value="GAD-like domain"/>
    <property type="match status" value="1"/>
</dbReference>
<comment type="function">
    <text evidence="7">Catalyzes the attachment of L-aspartate to tRNA(Asp) in a two-step reaction: L-aspartate is first activated by ATP to form Asp-AMP and then transferred to the acceptor end of tRNA(Asp).</text>
</comment>
<feature type="binding site" evidence="7">
    <location>
        <position position="457"/>
    </location>
    <ligand>
        <name>L-aspartate</name>
        <dbReference type="ChEBI" id="CHEBI:29991"/>
    </ligand>
</feature>
<evidence type="ECO:0000256" key="6">
    <source>
        <dbReference type="ARBA" id="ARBA00023146"/>
    </source>
</evidence>
<dbReference type="Pfam" id="PF01336">
    <property type="entry name" value="tRNA_anti-codon"/>
    <property type="match status" value="1"/>
</dbReference>
<keyword evidence="7" id="KW-0963">Cytoplasm</keyword>
<dbReference type="SUPFAM" id="SSF55681">
    <property type="entry name" value="Class II aaRS and biotin synthetases"/>
    <property type="match status" value="1"/>
</dbReference>
<dbReference type="GO" id="GO:0004815">
    <property type="term" value="F:aspartate-tRNA ligase activity"/>
    <property type="evidence" value="ECO:0007669"/>
    <property type="project" value="UniProtKB-UniRule"/>
</dbReference>
<gene>
    <name evidence="7" type="primary">aspS</name>
    <name evidence="9" type="ORF">OP8BY_1966</name>
</gene>
<dbReference type="GO" id="GO:0006422">
    <property type="term" value="P:aspartyl-tRNA aminoacylation"/>
    <property type="evidence" value="ECO:0007669"/>
    <property type="project" value="UniProtKB-UniRule"/>
</dbReference>
<evidence type="ECO:0000256" key="7">
    <source>
        <dbReference type="HAMAP-Rule" id="MF_00044"/>
    </source>
</evidence>
<keyword evidence="2 7" id="KW-0436">Ligase</keyword>
<dbReference type="Proteomes" id="UP000257323">
    <property type="component" value="Unassembled WGS sequence"/>
</dbReference>
<dbReference type="InterPro" id="IPR004115">
    <property type="entry name" value="GAD-like_sf"/>
</dbReference>
<dbReference type="PANTHER" id="PTHR22594">
    <property type="entry name" value="ASPARTYL/LYSYL-TRNA SYNTHETASE"/>
    <property type="match status" value="1"/>
</dbReference>
<feature type="binding site" evidence="7">
    <location>
        <position position="498"/>
    </location>
    <ligand>
        <name>L-aspartate</name>
        <dbReference type="ChEBI" id="CHEBI:29991"/>
    </ligand>
</feature>
<dbReference type="CDD" id="cd00777">
    <property type="entry name" value="AspRS_core"/>
    <property type="match status" value="1"/>
</dbReference>
<dbReference type="GO" id="GO:0005524">
    <property type="term" value="F:ATP binding"/>
    <property type="evidence" value="ECO:0007669"/>
    <property type="project" value="UniProtKB-UniRule"/>
</dbReference>
<feature type="domain" description="Aminoacyl-transfer RNA synthetases class-II family profile" evidence="8">
    <location>
        <begin position="162"/>
        <end position="562"/>
    </location>
</feature>
<dbReference type="CDD" id="cd04317">
    <property type="entry name" value="EcAspRS_like_N"/>
    <property type="match status" value="1"/>
</dbReference>
<comment type="catalytic activity">
    <reaction evidence="7">
        <text>tRNA(Asp) + L-aspartate + ATP = L-aspartyl-tRNA(Asp) + AMP + diphosphate</text>
        <dbReference type="Rhea" id="RHEA:19649"/>
        <dbReference type="Rhea" id="RHEA-COMP:9660"/>
        <dbReference type="Rhea" id="RHEA-COMP:9678"/>
        <dbReference type="ChEBI" id="CHEBI:29991"/>
        <dbReference type="ChEBI" id="CHEBI:30616"/>
        <dbReference type="ChEBI" id="CHEBI:33019"/>
        <dbReference type="ChEBI" id="CHEBI:78442"/>
        <dbReference type="ChEBI" id="CHEBI:78516"/>
        <dbReference type="ChEBI" id="CHEBI:456215"/>
        <dbReference type="EC" id="6.1.1.12"/>
    </reaction>
</comment>
<comment type="subcellular location">
    <subcellularLocation>
        <location evidence="7">Cytoplasm</location>
    </subcellularLocation>
</comment>
<feature type="binding site" evidence="7">
    <location>
        <position position="491"/>
    </location>
    <ligand>
        <name>ATP</name>
        <dbReference type="ChEBI" id="CHEBI:30616"/>
    </ligand>
</feature>
<dbReference type="InterPro" id="IPR006195">
    <property type="entry name" value="aa-tRNA-synth_II"/>
</dbReference>
<proteinExistence type="inferred from homology"/>
<dbReference type="HAMAP" id="MF_00044">
    <property type="entry name" value="Asp_tRNA_synth_type1"/>
    <property type="match status" value="1"/>
</dbReference>
<accession>A0A3E2BNY2</accession>
<name>A0A3E2BNY2_9BACT</name>
<keyword evidence="5 7" id="KW-0648">Protein biosynthesis</keyword>
<dbReference type="GO" id="GO:0005737">
    <property type="term" value="C:cytoplasm"/>
    <property type="evidence" value="ECO:0007669"/>
    <property type="project" value="UniProtKB-SubCell"/>
</dbReference>
<dbReference type="InterPro" id="IPR029351">
    <property type="entry name" value="GAD_dom"/>
</dbReference>
<evidence type="ECO:0000256" key="1">
    <source>
        <dbReference type="ARBA" id="ARBA00006303"/>
    </source>
</evidence>
<evidence type="ECO:0000313" key="9">
    <source>
        <dbReference type="EMBL" id="RFT16362.1"/>
    </source>
</evidence>
<keyword evidence="4 7" id="KW-0067">ATP-binding</keyword>
<evidence type="ECO:0000256" key="2">
    <source>
        <dbReference type="ARBA" id="ARBA00022598"/>
    </source>
</evidence>